<dbReference type="Gene3D" id="3.40.190.290">
    <property type="match status" value="1"/>
</dbReference>
<dbReference type="CDD" id="cd05466">
    <property type="entry name" value="PBP2_LTTR_substrate"/>
    <property type="match status" value="1"/>
</dbReference>
<keyword evidence="2" id="KW-0805">Transcription regulation</keyword>
<dbReference type="GO" id="GO:0003700">
    <property type="term" value="F:DNA-binding transcription factor activity"/>
    <property type="evidence" value="ECO:0007669"/>
    <property type="project" value="InterPro"/>
</dbReference>
<dbReference type="InterPro" id="IPR005119">
    <property type="entry name" value="LysR_subst-bd"/>
</dbReference>
<comment type="caution">
    <text evidence="6">The sequence shown here is derived from an EMBL/GenBank/DDBJ whole genome shotgun (WGS) entry which is preliminary data.</text>
</comment>
<keyword evidence="3" id="KW-0238">DNA-binding</keyword>
<dbReference type="GO" id="GO:0032993">
    <property type="term" value="C:protein-DNA complex"/>
    <property type="evidence" value="ECO:0007669"/>
    <property type="project" value="TreeGrafter"/>
</dbReference>
<gene>
    <name evidence="6" type="ORF">C1850_06915</name>
</gene>
<dbReference type="InterPro" id="IPR036388">
    <property type="entry name" value="WH-like_DNA-bd_sf"/>
</dbReference>
<comment type="similarity">
    <text evidence="1">Belongs to the LysR transcriptional regulatory family.</text>
</comment>
<dbReference type="PROSITE" id="PS50931">
    <property type="entry name" value="HTH_LYSR"/>
    <property type="match status" value="1"/>
</dbReference>
<evidence type="ECO:0000313" key="7">
    <source>
        <dbReference type="Proteomes" id="UP000253805"/>
    </source>
</evidence>
<evidence type="ECO:0000256" key="1">
    <source>
        <dbReference type="ARBA" id="ARBA00009437"/>
    </source>
</evidence>
<feature type="domain" description="HTH lysR-type" evidence="5">
    <location>
        <begin position="48"/>
        <end position="105"/>
    </location>
</feature>
<organism evidence="6 7">
    <name type="scientific">Adlercreutzia equolifaciens subsp. celatus</name>
    <dbReference type="NCBI Taxonomy" id="394340"/>
    <lineage>
        <taxon>Bacteria</taxon>
        <taxon>Bacillati</taxon>
        <taxon>Actinomycetota</taxon>
        <taxon>Coriobacteriia</taxon>
        <taxon>Eggerthellales</taxon>
        <taxon>Eggerthellaceae</taxon>
        <taxon>Adlercreutzia</taxon>
    </lineage>
</organism>
<dbReference type="Proteomes" id="UP000253805">
    <property type="component" value="Unassembled WGS sequence"/>
</dbReference>
<keyword evidence="4" id="KW-0804">Transcription</keyword>
<evidence type="ECO:0000256" key="4">
    <source>
        <dbReference type="ARBA" id="ARBA00023163"/>
    </source>
</evidence>
<sequence length="343" mass="38517">MGPLWRAGSGFGNQQIVALLQQAAYLHRYGMKGYAGPWVCNGRVEGLMDTRVFAYVAKLADTGSYARAAQELFITKQGLASAIERLERSMGVPLFEADRKGVRLTEYGHVFCSFSRMFEERHRAMMDEIEQMRRREERAVTLAASTGLFNVITREDICAFSERNAWGARVKILRAVLDRDCETMLLEKACDFALLNNPICNEQLVTVPLHKDMMFFWVPAAHPLAVRGTASLADAEGCEVACLSPDEYVSLVPVAERLAREAPGCSLSYADQMIEVLERAMDRGTMAITVRSHVHSFPHEGYVGVPIEDAPWGFSVAYRRDRLLSRWDEAFLAYLSSLATFYC</sequence>
<reference evidence="6 7" key="1">
    <citation type="journal article" date="2018" name="Elife">
        <title>Discovery and characterization of a prevalent human gut bacterial enzyme sufficient for the inactivation of a family of plant toxins.</title>
        <authorList>
            <person name="Koppel N."/>
            <person name="Bisanz J.E."/>
            <person name="Pandelia M.E."/>
            <person name="Turnbaugh P.J."/>
            <person name="Balskus E.P."/>
        </authorList>
    </citation>
    <scope>NUCLEOTIDE SEQUENCE [LARGE SCALE GENOMIC DNA]</scope>
    <source>
        <strain evidence="6 7">OB21 GAM 11</strain>
    </source>
</reference>
<dbReference type="InterPro" id="IPR036390">
    <property type="entry name" value="WH_DNA-bd_sf"/>
</dbReference>
<dbReference type="SUPFAM" id="SSF46785">
    <property type="entry name" value="Winged helix' DNA-binding domain"/>
    <property type="match status" value="1"/>
</dbReference>
<evidence type="ECO:0000313" key="6">
    <source>
        <dbReference type="EMBL" id="RDC43944.1"/>
    </source>
</evidence>
<evidence type="ECO:0000256" key="3">
    <source>
        <dbReference type="ARBA" id="ARBA00023125"/>
    </source>
</evidence>
<evidence type="ECO:0000256" key="2">
    <source>
        <dbReference type="ARBA" id="ARBA00023015"/>
    </source>
</evidence>
<proteinExistence type="inferred from homology"/>
<dbReference type="PANTHER" id="PTHR30346:SF28">
    <property type="entry name" value="HTH-TYPE TRANSCRIPTIONAL REGULATOR CYNR"/>
    <property type="match status" value="1"/>
</dbReference>
<dbReference type="InterPro" id="IPR000847">
    <property type="entry name" value="LysR_HTH_N"/>
</dbReference>
<dbReference type="SUPFAM" id="SSF53850">
    <property type="entry name" value="Periplasmic binding protein-like II"/>
    <property type="match status" value="1"/>
</dbReference>
<dbReference type="AlphaFoldDB" id="A0A369NY65"/>
<dbReference type="Pfam" id="PF03466">
    <property type="entry name" value="LysR_substrate"/>
    <property type="match status" value="1"/>
</dbReference>
<accession>A0A369NY65</accession>
<evidence type="ECO:0000259" key="5">
    <source>
        <dbReference type="PROSITE" id="PS50931"/>
    </source>
</evidence>
<dbReference type="PANTHER" id="PTHR30346">
    <property type="entry name" value="TRANSCRIPTIONAL DUAL REGULATOR HCAR-RELATED"/>
    <property type="match status" value="1"/>
</dbReference>
<dbReference type="Gene3D" id="1.10.10.10">
    <property type="entry name" value="Winged helix-like DNA-binding domain superfamily/Winged helix DNA-binding domain"/>
    <property type="match status" value="1"/>
</dbReference>
<dbReference type="Pfam" id="PF00126">
    <property type="entry name" value="HTH_1"/>
    <property type="match status" value="1"/>
</dbReference>
<protein>
    <recommendedName>
        <fullName evidence="5">HTH lysR-type domain-containing protein</fullName>
    </recommendedName>
</protein>
<dbReference type="EMBL" id="PPUT01000016">
    <property type="protein sequence ID" value="RDC43944.1"/>
    <property type="molecule type" value="Genomic_DNA"/>
</dbReference>
<name>A0A369NY65_9ACTN</name>
<dbReference type="GO" id="GO:0003677">
    <property type="term" value="F:DNA binding"/>
    <property type="evidence" value="ECO:0007669"/>
    <property type="project" value="UniProtKB-KW"/>
</dbReference>